<proteinExistence type="predicted"/>
<dbReference type="InterPro" id="IPR022812">
    <property type="entry name" value="Dynamin"/>
</dbReference>
<sequence length="917" mass="102891">MALEEVSPSAHSVNLSDLGDDNNSLFDFVDVEADPTTATHSTQMDQDINSNDYARQRRELLDLIIRLQAIGELELPQIACIGSQSVGKSSLIESISGVWLAELVQGASDRLAGHREFDHHAFLRCPIECRLKRSEQAWEATVYLRFESGKSGYTGRTKETQFGSQMTDRSDVQERIRRAQLAILNPTIEPSEFLNAESDALYPSSRSFSQNCVIVVLSGNELSDLNFVDLPGLIANVADDRNIGDIELVKGLVTSYVSRPSCLILLTISCESDFENQGAGRLAREHDPQGLRTIGVLTKPDRIERGSERPWISMIKNETQSLRLRHGWFSVKQPSARQLEAGMSWSEARELDEKYFQDTAPWSTIEDEWRKQLGCSNLINHLGETLGKVILSRLPHICDEVDRLIALNASQLESIPPPPSLDPLAEVLQLVNSFTRDLTQHVQGDPRSGRPGLVQSLVMSAKAFQEDLRKITPVFQPTDKSDNAGSPDTPNFLPPGEEWPSKSEKGLTYWLNDVVELAEGLITTFCHLHIGEFPFAVTEELVMRTLHLWRQPVKDVFGRAERIFVRRLTALVEAHFGQYTHGGLRAVVQKIVLEKLEECKTVTVQELDFLLEMESLPFTLNSHYYLDYKEKFLKHYATFRNNRSALGRSLRAKPSPRWEREETVADPLEAALENLRRAGFDNLNRQDLVKLLPADFSQQAALEIMASARAYYQVAYKRFSDTVPLAIDHRYVRGFEKAIQSTLVNGLKISASDAHDRCSKWMAEPQSIVRKRAELNDRKERLEAARMELMEVPGVVAMRERLSKMNCSSDRARLGSRNLSSTTQVAHAHTSSKQKVSSSPSSPVPEPISEAGPYGFAVEERAATPEPERETVLSLSPRDMMMGLRASAPAFSPSVSQKSNVTAVLAEPRLYTSHGRW</sequence>
<feature type="compositionally biased region" description="Low complexity" evidence="3">
    <location>
        <begin position="831"/>
        <end position="841"/>
    </location>
</feature>
<evidence type="ECO:0000259" key="4">
    <source>
        <dbReference type="PROSITE" id="PS51388"/>
    </source>
</evidence>
<dbReference type="InterPro" id="IPR020850">
    <property type="entry name" value="GED_dom"/>
</dbReference>
<dbReference type="GO" id="GO:0005737">
    <property type="term" value="C:cytoplasm"/>
    <property type="evidence" value="ECO:0007669"/>
    <property type="project" value="TreeGrafter"/>
</dbReference>
<dbReference type="STRING" id="983506.L8X140"/>
<evidence type="ECO:0000313" key="6">
    <source>
        <dbReference type="EMBL" id="ELU42787.1"/>
    </source>
</evidence>
<keyword evidence="2" id="KW-0342">GTP-binding</keyword>
<dbReference type="InterPro" id="IPR001401">
    <property type="entry name" value="Dynamin_GTPase"/>
</dbReference>
<evidence type="ECO:0000313" key="7">
    <source>
        <dbReference type="Proteomes" id="UP000011668"/>
    </source>
</evidence>
<keyword evidence="7" id="KW-1185">Reference proteome</keyword>
<evidence type="ECO:0000259" key="5">
    <source>
        <dbReference type="PROSITE" id="PS51718"/>
    </source>
</evidence>
<reference evidence="6 7" key="1">
    <citation type="journal article" date="2013" name="Nat. Commun.">
        <title>The evolution and pathogenic mechanisms of the rice sheath blight pathogen.</title>
        <authorList>
            <person name="Zheng A."/>
            <person name="Lin R."/>
            <person name="Xu L."/>
            <person name="Qin P."/>
            <person name="Tang C."/>
            <person name="Ai P."/>
            <person name="Zhang D."/>
            <person name="Liu Y."/>
            <person name="Sun Z."/>
            <person name="Feng H."/>
            <person name="Wang Y."/>
            <person name="Chen Y."/>
            <person name="Liang X."/>
            <person name="Fu R."/>
            <person name="Li Q."/>
            <person name="Zhang J."/>
            <person name="Yu X."/>
            <person name="Xie Z."/>
            <person name="Ding L."/>
            <person name="Guan P."/>
            <person name="Tang J."/>
            <person name="Liang Y."/>
            <person name="Wang S."/>
            <person name="Deng Q."/>
            <person name="Li S."/>
            <person name="Zhu J."/>
            <person name="Wang L."/>
            <person name="Liu H."/>
            <person name="Li P."/>
        </authorList>
    </citation>
    <scope>NUCLEOTIDE SEQUENCE [LARGE SCALE GENOMIC DNA]</scope>
    <source>
        <strain evidence="7">AG-1 IA</strain>
    </source>
</reference>
<dbReference type="Pfam" id="PF01031">
    <property type="entry name" value="Dynamin_M"/>
    <property type="match status" value="1"/>
</dbReference>
<feature type="region of interest" description="Disordered" evidence="3">
    <location>
        <begin position="475"/>
        <end position="500"/>
    </location>
</feature>
<dbReference type="PANTHER" id="PTHR11566:SF131">
    <property type="entry name" value="GTPASE, PUTATIVE (AFU_ORTHOLOGUE AFUA_6G07630)-RELATED"/>
    <property type="match status" value="1"/>
</dbReference>
<dbReference type="Gene3D" id="1.20.120.1240">
    <property type="entry name" value="Dynamin, middle domain"/>
    <property type="match status" value="1"/>
</dbReference>
<feature type="domain" description="GED" evidence="4">
    <location>
        <begin position="701"/>
        <end position="797"/>
    </location>
</feature>
<dbReference type="SUPFAM" id="SSF52540">
    <property type="entry name" value="P-loop containing nucleoside triphosphate hydrolases"/>
    <property type="match status" value="1"/>
</dbReference>
<name>L8X140_THACA</name>
<dbReference type="AlphaFoldDB" id="L8X140"/>
<dbReference type="PROSITE" id="PS51388">
    <property type="entry name" value="GED"/>
    <property type="match status" value="1"/>
</dbReference>
<dbReference type="GO" id="GO:0005525">
    <property type="term" value="F:GTP binding"/>
    <property type="evidence" value="ECO:0007669"/>
    <property type="project" value="InterPro"/>
</dbReference>
<dbReference type="SMART" id="SM00053">
    <property type="entry name" value="DYNc"/>
    <property type="match status" value="1"/>
</dbReference>
<dbReference type="Pfam" id="PF02212">
    <property type="entry name" value="GED"/>
    <property type="match status" value="1"/>
</dbReference>
<dbReference type="InterPro" id="IPR027417">
    <property type="entry name" value="P-loop_NTPase"/>
</dbReference>
<evidence type="ECO:0000256" key="2">
    <source>
        <dbReference type="ARBA" id="ARBA00023134"/>
    </source>
</evidence>
<dbReference type="InterPro" id="IPR045063">
    <property type="entry name" value="Dynamin_N"/>
</dbReference>
<keyword evidence="1" id="KW-0547">Nucleotide-binding</keyword>
<protein>
    <submittedName>
        <fullName evidence="6">Myxovirus resistance 1</fullName>
    </submittedName>
</protein>
<gene>
    <name evidence="6" type="ORF">AG1IA_03177</name>
</gene>
<dbReference type="GO" id="GO:0005874">
    <property type="term" value="C:microtubule"/>
    <property type="evidence" value="ECO:0007669"/>
    <property type="project" value="TreeGrafter"/>
</dbReference>
<dbReference type="Pfam" id="PF00350">
    <property type="entry name" value="Dynamin_N"/>
    <property type="match status" value="1"/>
</dbReference>
<feature type="domain" description="Dynamin-type G" evidence="5">
    <location>
        <begin position="72"/>
        <end position="395"/>
    </location>
</feature>
<dbReference type="InterPro" id="IPR003130">
    <property type="entry name" value="GED"/>
</dbReference>
<dbReference type="GO" id="GO:0008017">
    <property type="term" value="F:microtubule binding"/>
    <property type="evidence" value="ECO:0007669"/>
    <property type="project" value="TreeGrafter"/>
</dbReference>
<comment type="caution">
    <text evidence="6">The sequence shown here is derived from an EMBL/GenBank/DDBJ whole genome shotgun (WGS) entry which is preliminary data.</text>
</comment>
<dbReference type="CDD" id="cd08771">
    <property type="entry name" value="DLP_1"/>
    <property type="match status" value="1"/>
</dbReference>
<dbReference type="InterPro" id="IPR000375">
    <property type="entry name" value="Dynamin_stalk"/>
</dbReference>
<dbReference type="Gene3D" id="3.40.50.300">
    <property type="entry name" value="P-loop containing nucleotide triphosphate hydrolases"/>
    <property type="match status" value="1"/>
</dbReference>
<dbReference type="GO" id="GO:0005886">
    <property type="term" value="C:plasma membrane"/>
    <property type="evidence" value="ECO:0007669"/>
    <property type="project" value="TreeGrafter"/>
</dbReference>
<dbReference type="PANTHER" id="PTHR11566">
    <property type="entry name" value="DYNAMIN"/>
    <property type="match status" value="1"/>
</dbReference>
<dbReference type="GO" id="GO:0031623">
    <property type="term" value="P:receptor internalization"/>
    <property type="evidence" value="ECO:0007669"/>
    <property type="project" value="TreeGrafter"/>
</dbReference>
<evidence type="ECO:0000256" key="3">
    <source>
        <dbReference type="SAM" id="MobiDB-lite"/>
    </source>
</evidence>
<dbReference type="OMA" id="IMCSMPM"/>
<dbReference type="GO" id="GO:0003924">
    <property type="term" value="F:GTPase activity"/>
    <property type="evidence" value="ECO:0007669"/>
    <property type="project" value="InterPro"/>
</dbReference>
<dbReference type="SMART" id="SM00302">
    <property type="entry name" value="GED"/>
    <property type="match status" value="1"/>
</dbReference>
<evidence type="ECO:0000256" key="1">
    <source>
        <dbReference type="ARBA" id="ARBA00022741"/>
    </source>
</evidence>
<dbReference type="OrthoDB" id="5061070at2759"/>
<dbReference type="EMBL" id="AFRT01000718">
    <property type="protein sequence ID" value="ELU42787.1"/>
    <property type="molecule type" value="Genomic_DNA"/>
</dbReference>
<organism evidence="6 7">
    <name type="scientific">Thanatephorus cucumeris (strain AG1-IA)</name>
    <name type="common">Rice sheath blight fungus</name>
    <name type="synonym">Rhizoctonia solani</name>
    <dbReference type="NCBI Taxonomy" id="983506"/>
    <lineage>
        <taxon>Eukaryota</taxon>
        <taxon>Fungi</taxon>
        <taxon>Dikarya</taxon>
        <taxon>Basidiomycota</taxon>
        <taxon>Agaricomycotina</taxon>
        <taxon>Agaricomycetes</taxon>
        <taxon>Cantharellales</taxon>
        <taxon>Ceratobasidiaceae</taxon>
        <taxon>Rhizoctonia</taxon>
        <taxon>Rhizoctonia solani AG-1</taxon>
    </lineage>
</organism>
<dbReference type="Proteomes" id="UP000011668">
    <property type="component" value="Unassembled WGS sequence"/>
</dbReference>
<dbReference type="InterPro" id="IPR030381">
    <property type="entry name" value="G_DYNAMIN_dom"/>
</dbReference>
<dbReference type="HOGENOM" id="CLU_008964_4_1_1"/>
<dbReference type="PROSITE" id="PS51718">
    <property type="entry name" value="G_DYNAMIN_2"/>
    <property type="match status" value="1"/>
</dbReference>
<dbReference type="PRINTS" id="PR00195">
    <property type="entry name" value="DYNAMIN"/>
</dbReference>
<feature type="region of interest" description="Disordered" evidence="3">
    <location>
        <begin position="807"/>
        <end position="852"/>
    </location>
</feature>
<accession>L8X140</accession>